<sequence>MNTRRKAFVNGFLLFIILLGLPWVSAHAVPALGVATDVAYSGPDGFLEDYQNYFVDSYIKLASDEKGEGFLIGASGHDLVLFTSIIGKEIYLLTSQDVYNRNAPTFQGKSLVKYDFGKVKGYNSDPYFGLNLGPVDLSKGWYELTGFPGNQTFYALNVKLQYSGSIDPGDYFFAMADDSNKGKNPTGLDDKDSASPKTTSATGGAVPVPEPGTLLLLGSGITGLAIFHRKKISKIQLKEKPGQLGFGQRFSF</sequence>
<evidence type="ECO:0000313" key="4">
    <source>
        <dbReference type="EMBL" id="GLI35761.1"/>
    </source>
</evidence>
<proteinExistence type="predicted"/>
<feature type="signal peptide" evidence="2">
    <location>
        <begin position="1"/>
        <end position="28"/>
    </location>
</feature>
<comment type="caution">
    <text evidence="4">The sequence shown here is derived from an EMBL/GenBank/DDBJ whole genome shotgun (WGS) entry which is preliminary data.</text>
</comment>
<evidence type="ECO:0000313" key="5">
    <source>
        <dbReference type="Proteomes" id="UP001144372"/>
    </source>
</evidence>
<feature type="region of interest" description="Disordered" evidence="1">
    <location>
        <begin position="183"/>
        <end position="206"/>
    </location>
</feature>
<dbReference type="NCBIfam" id="TIGR02595">
    <property type="entry name" value="PEP_CTERM"/>
    <property type="match status" value="1"/>
</dbReference>
<accession>A0A9W6LAD7</accession>
<dbReference type="AlphaFoldDB" id="A0A9W6LAD7"/>
<reference evidence="4" key="1">
    <citation type="submission" date="2022-12" db="EMBL/GenBank/DDBJ databases">
        <title>Reference genome sequencing for broad-spectrum identification of bacterial and archaeal isolates by mass spectrometry.</title>
        <authorList>
            <person name="Sekiguchi Y."/>
            <person name="Tourlousse D.M."/>
        </authorList>
    </citation>
    <scope>NUCLEOTIDE SEQUENCE</scope>
    <source>
        <strain evidence="4">ASRB1</strain>
    </source>
</reference>
<name>A0A9W6LAD7_9BACT</name>
<evidence type="ECO:0000256" key="2">
    <source>
        <dbReference type="SAM" id="SignalP"/>
    </source>
</evidence>
<keyword evidence="5" id="KW-1185">Reference proteome</keyword>
<evidence type="ECO:0000256" key="1">
    <source>
        <dbReference type="SAM" id="MobiDB-lite"/>
    </source>
</evidence>
<keyword evidence="2" id="KW-0732">Signal</keyword>
<feature type="domain" description="Ice-binding protein C-terminal" evidence="3">
    <location>
        <begin position="207"/>
        <end position="230"/>
    </location>
</feature>
<dbReference type="Pfam" id="PF07589">
    <property type="entry name" value="PEP-CTERM"/>
    <property type="match status" value="1"/>
</dbReference>
<protein>
    <recommendedName>
        <fullName evidence="3">Ice-binding protein C-terminal domain-containing protein</fullName>
    </recommendedName>
</protein>
<dbReference type="InterPro" id="IPR013424">
    <property type="entry name" value="Ice-binding_C"/>
</dbReference>
<feature type="chain" id="PRO_5040726397" description="Ice-binding protein C-terminal domain-containing protein" evidence="2">
    <location>
        <begin position="29"/>
        <end position="252"/>
    </location>
</feature>
<organism evidence="4 5">
    <name type="scientific">Desulforhabdus amnigena</name>
    <dbReference type="NCBI Taxonomy" id="40218"/>
    <lineage>
        <taxon>Bacteria</taxon>
        <taxon>Pseudomonadati</taxon>
        <taxon>Thermodesulfobacteriota</taxon>
        <taxon>Syntrophobacteria</taxon>
        <taxon>Syntrophobacterales</taxon>
        <taxon>Syntrophobacteraceae</taxon>
        <taxon>Desulforhabdus</taxon>
    </lineage>
</organism>
<gene>
    <name evidence="4" type="ORF">DAMNIGENAA_31940</name>
</gene>
<dbReference type="Proteomes" id="UP001144372">
    <property type="component" value="Unassembled WGS sequence"/>
</dbReference>
<dbReference type="RefSeq" id="WP_281795784.1">
    <property type="nucleotide sequence ID" value="NZ_BSDR01000001.1"/>
</dbReference>
<dbReference type="EMBL" id="BSDR01000001">
    <property type="protein sequence ID" value="GLI35761.1"/>
    <property type="molecule type" value="Genomic_DNA"/>
</dbReference>
<evidence type="ECO:0000259" key="3">
    <source>
        <dbReference type="Pfam" id="PF07589"/>
    </source>
</evidence>